<feature type="transmembrane region" description="Helical" evidence="2">
    <location>
        <begin position="93"/>
        <end position="116"/>
    </location>
</feature>
<protein>
    <submittedName>
        <fullName evidence="3">Uncharacterized protein</fullName>
    </submittedName>
</protein>
<feature type="compositionally biased region" description="Low complexity" evidence="1">
    <location>
        <begin position="180"/>
        <end position="210"/>
    </location>
</feature>
<evidence type="ECO:0000313" key="3">
    <source>
        <dbReference type="EMBL" id="CDO64310.1"/>
    </source>
</evidence>
<dbReference type="EMBL" id="HG810770">
    <property type="protein sequence ID" value="CDO64310.1"/>
    <property type="molecule type" value="Genomic_DNA"/>
</dbReference>
<evidence type="ECO:0000256" key="2">
    <source>
        <dbReference type="SAM" id="Phobius"/>
    </source>
</evidence>
<keyword evidence="2" id="KW-0472">Membrane</keyword>
<feature type="transmembrane region" description="Helical" evidence="2">
    <location>
        <begin position="6"/>
        <end position="26"/>
    </location>
</feature>
<reference evidence="3" key="2">
    <citation type="submission" date="2014-05" db="EMBL/GenBank/DDBJ databases">
        <title>The genome sequences of chimpanzee malaria parasites reveal the path to human adaptation.</title>
        <authorList>
            <person name="Otto T.D."/>
            <person name="Rayner J.C."/>
            <person name="Boehme U."/>
            <person name="Pain A."/>
            <person name="Spottiswoode N."/>
            <person name="Sanders M."/>
            <person name="Quail M."/>
            <person name="Ollomo B."/>
            <person name="Renaud F."/>
            <person name="Thomas A.W."/>
            <person name="Prugnolle F."/>
            <person name="Conway D.J."/>
            <person name="Newbold C."/>
            <person name="Berriman M."/>
        </authorList>
    </citation>
    <scope>NUCLEOTIDE SEQUENCE [LARGE SCALE GENOMIC DNA]</scope>
    <source>
        <strain evidence="3">CDC</strain>
    </source>
</reference>
<accession>A0A060RXT8</accession>
<feature type="transmembrane region" description="Helical" evidence="2">
    <location>
        <begin position="62"/>
        <end position="81"/>
    </location>
</feature>
<feature type="transmembrane region" description="Helical" evidence="2">
    <location>
        <begin position="38"/>
        <end position="56"/>
    </location>
</feature>
<proteinExistence type="predicted"/>
<evidence type="ECO:0000256" key="1">
    <source>
        <dbReference type="SAM" id="MobiDB-lite"/>
    </source>
</evidence>
<organism evidence="3 4">
    <name type="scientific">Plasmodium reichenowi</name>
    <dbReference type="NCBI Taxonomy" id="5854"/>
    <lineage>
        <taxon>Eukaryota</taxon>
        <taxon>Sar</taxon>
        <taxon>Alveolata</taxon>
        <taxon>Apicomplexa</taxon>
        <taxon>Aconoidasida</taxon>
        <taxon>Haemosporida</taxon>
        <taxon>Plasmodiidae</taxon>
        <taxon>Plasmodium</taxon>
        <taxon>Plasmodium (Laverania)</taxon>
    </lineage>
</organism>
<name>A0A060RXT8_PLARE</name>
<keyword evidence="4" id="KW-1185">Reference proteome</keyword>
<keyword evidence="2" id="KW-1133">Transmembrane helix</keyword>
<dbReference type="VEuPathDB" id="PlasmoDB:PRCDC_0923100"/>
<gene>
    <name evidence="3" type="ORF">PRCDC_0923100</name>
</gene>
<feature type="region of interest" description="Disordered" evidence="1">
    <location>
        <begin position="142"/>
        <end position="210"/>
    </location>
</feature>
<sequence>MEERKWSYIMVSVIFYLCYFFYFLTYSYEIIFLFQTKIDYIVFCLLFITSLFSIYFCSKGLIYISTFLVTIISFIEIYEYTNNIRKDLYDEEFLKLFLLVRLFAAVNLVVFLHLHIKNLKNIKDEKLNNEKDSTVQSVAVPTNTTTQNNHNNNHNHNQNNNHNNNHNHNQNNNHNHKQNNNHNNNHNQNNNHNNNHNNNQNNNHNNIHNNNHNDCCNNYYKNQDNFLKSNTVTSSHNNLFKENIPHVHQHTGIITSKTLPTENIYVLKHVSIPIIEKEIINKDTNISHMYEMQKNDSFNHYRVHNLCSSNNINDNKITETITTHNHNKNNNAYTNHIIQNNHVPNYTYEHPEVLQYYPGNFHTHNMGNNIQ</sequence>
<feature type="compositionally biased region" description="Low complexity" evidence="1">
    <location>
        <begin position="147"/>
        <end position="173"/>
    </location>
</feature>
<dbReference type="VEuPathDB" id="PlasmoDB:PRG01_0932500"/>
<evidence type="ECO:0000313" key="4">
    <source>
        <dbReference type="Proteomes" id="UP000027581"/>
    </source>
</evidence>
<reference evidence="3" key="1">
    <citation type="submission" date="2014-01" db="EMBL/GenBank/DDBJ databases">
        <authorList>
            <person name="Aslett M."/>
        </authorList>
    </citation>
    <scope>NUCLEOTIDE SEQUENCE</scope>
    <source>
        <strain evidence="3">CDC</strain>
    </source>
</reference>
<dbReference type="AlphaFoldDB" id="A0A060RXT8"/>
<keyword evidence="2" id="KW-0812">Transmembrane</keyword>
<dbReference type="Proteomes" id="UP000027581">
    <property type="component" value="Unassembled WGS sequence"/>
</dbReference>